<dbReference type="Pfam" id="PF02021">
    <property type="entry name" value="UPF0102"/>
    <property type="match status" value="1"/>
</dbReference>
<dbReference type="OrthoDB" id="9812968at2"/>
<organism evidence="3 4">
    <name type="scientific">Thioclava indica</name>
    <dbReference type="NCBI Taxonomy" id="1353528"/>
    <lineage>
        <taxon>Bacteria</taxon>
        <taxon>Pseudomonadati</taxon>
        <taxon>Pseudomonadota</taxon>
        <taxon>Alphaproteobacteria</taxon>
        <taxon>Rhodobacterales</taxon>
        <taxon>Paracoccaceae</taxon>
        <taxon>Thioclava</taxon>
    </lineage>
</organism>
<dbReference type="AlphaFoldDB" id="A0A074JP40"/>
<dbReference type="PANTHER" id="PTHR34039">
    <property type="entry name" value="UPF0102 PROTEIN YRAN"/>
    <property type="match status" value="1"/>
</dbReference>
<dbReference type="Proteomes" id="UP000027471">
    <property type="component" value="Unassembled WGS sequence"/>
</dbReference>
<dbReference type="GO" id="GO:0003676">
    <property type="term" value="F:nucleic acid binding"/>
    <property type="evidence" value="ECO:0007669"/>
    <property type="project" value="InterPro"/>
</dbReference>
<accession>A0A074JP40</accession>
<evidence type="ECO:0000256" key="2">
    <source>
        <dbReference type="HAMAP-Rule" id="MF_00048"/>
    </source>
</evidence>
<name>A0A074JP40_9RHOB</name>
<reference evidence="3 4" key="1">
    <citation type="journal article" date="2015" name="Antonie Van Leeuwenhoek">
        <title>Thioclava indica sp. nov., isolated from surface seawater of the Indian Ocean.</title>
        <authorList>
            <person name="Liu Y."/>
            <person name="Lai Q."/>
            <person name="Du J."/>
            <person name="Xu H."/>
            <person name="Jiang L."/>
            <person name="Shao Z."/>
        </authorList>
    </citation>
    <scope>NUCLEOTIDE SEQUENCE [LARGE SCALE GENOMIC DNA]</scope>
    <source>
        <strain evidence="3 4">DT23-4</strain>
    </source>
</reference>
<proteinExistence type="inferred from homology"/>
<dbReference type="EMBL" id="AUNB01000040">
    <property type="protein sequence ID" value="KEO57398.1"/>
    <property type="molecule type" value="Genomic_DNA"/>
</dbReference>
<evidence type="ECO:0000256" key="1">
    <source>
        <dbReference type="ARBA" id="ARBA00006738"/>
    </source>
</evidence>
<evidence type="ECO:0000313" key="3">
    <source>
        <dbReference type="EMBL" id="KEO57398.1"/>
    </source>
</evidence>
<keyword evidence="4" id="KW-1185">Reference proteome</keyword>
<comment type="caution">
    <text evidence="3">The sequence shown here is derived from an EMBL/GenBank/DDBJ whole genome shotgun (WGS) entry which is preliminary data.</text>
</comment>
<dbReference type="InterPro" id="IPR003509">
    <property type="entry name" value="UPF0102_YraN-like"/>
</dbReference>
<dbReference type="SUPFAM" id="SSF52980">
    <property type="entry name" value="Restriction endonuclease-like"/>
    <property type="match status" value="1"/>
</dbReference>
<dbReference type="InterPro" id="IPR011335">
    <property type="entry name" value="Restrct_endonuc-II-like"/>
</dbReference>
<evidence type="ECO:0000313" key="4">
    <source>
        <dbReference type="Proteomes" id="UP000027471"/>
    </source>
</evidence>
<comment type="similarity">
    <text evidence="1 2">Belongs to the UPF0102 family.</text>
</comment>
<dbReference type="InterPro" id="IPR011856">
    <property type="entry name" value="tRNA_endonuc-like_dom_sf"/>
</dbReference>
<sequence>MSGALSYYSGLAAEEQVARQYEDAGQSISAHRWRGRYGGEIDLIARDGDTVIFVEVKKSRSHARAVQRLSSRQMQRICVSVQEYLMKFPAPANCNRKVRFDLALVDEQGQIKILQNAYFGM</sequence>
<dbReference type="STRING" id="1353528.DT23_04840"/>
<dbReference type="PANTHER" id="PTHR34039:SF1">
    <property type="entry name" value="UPF0102 PROTEIN YRAN"/>
    <property type="match status" value="1"/>
</dbReference>
<dbReference type="HAMAP" id="MF_00048">
    <property type="entry name" value="UPF0102"/>
    <property type="match status" value="1"/>
</dbReference>
<protein>
    <recommendedName>
        <fullName evidence="2">UPF0102 protein DT23_04840</fullName>
    </recommendedName>
</protein>
<dbReference type="RefSeq" id="WP_038131592.1">
    <property type="nucleotide sequence ID" value="NZ_AUNB01000040.1"/>
</dbReference>
<gene>
    <name evidence="3" type="ORF">DT23_04840</name>
</gene>
<dbReference type="Gene3D" id="3.40.1350.10">
    <property type="match status" value="1"/>
</dbReference>
<dbReference type="eggNOG" id="COG0792">
    <property type="taxonomic scope" value="Bacteria"/>
</dbReference>